<keyword evidence="3" id="KW-1003">Cell membrane</keyword>
<feature type="domain" description="Fibronectin type-III" evidence="16">
    <location>
        <begin position="1338"/>
        <end position="1432"/>
    </location>
</feature>
<evidence type="ECO:0000259" key="16">
    <source>
        <dbReference type="PROSITE" id="PS50853"/>
    </source>
</evidence>
<dbReference type="GO" id="GO:0098609">
    <property type="term" value="P:cell-cell adhesion"/>
    <property type="evidence" value="ECO:0007669"/>
    <property type="project" value="UniProtKB-ARBA"/>
</dbReference>
<dbReference type="CDD" id="cd00063">
    <property type="entry name" value="FN3"/>
    <property type="match status" value="4"/>
</dbReference>
<evidence type="ECO:0000256" key="8">
    <source>
        <dbReference type="ARBA" id="ARBA00022989"/>
    </source>
</evidence>
<gene>
    <name evidence="17" type="ORF">JTE90_013867</name>
</gene>
<organism evidence="17 18">
    <name type="scientific">Oedothorax gibbosus</name>
    <dbReference type="NCBI Taxonomy" id="931172"/>
    <lineage>
        <taxon>Eukaryota</taxon>
        <taxon>Metazoa</taxon>
        <taxon>Ecdysozoa</taxon>
        <taxon>Arthropoda</taxon>
        <taxon>Chelicerata</taxon>
        <taxon>Arachnida</taxon>
        <taxon>Araneae</taxon>
        <taxon>Araneomorphae</taxon>
        <taxon>Entelegynae</taxon>
        <taxon>Araneoidea</taxon>
        <taxon>Linyphiidae</taxon>
        <taxon>Erigoninae</taxon>
        <taxon>Oedothorax</taxon>
    </lineage>
</organism>
<feature type="compositionally biased region" description="Polar residues" evidence="13">
    <location>
        <begin position="1512"/>
        <end position="1526"/>
    </location>
</feature>
<dbReference type="InterPro" id="IPR003599">
    <property type="entry name" value="Ig_sub"/>
</dbReference>
<evidence type="ECO:0000256" key="12">
    <source>
        <dbReference type="ARBA" id="ARBA00023319"/>
    </source>
</evidence>
<evidence type="ECO:0000256" key="9">
    <source>
        <dbReference type="ARBA" id="ARBA00023136"/>
    </source>
</evidence>
<dbReference type="CDD" id="cd00096">
    <property type="entry name" value="Ig"/>
    <property type="match status" value="1"/>
</dbReference>
<dbReference type="FunFam" id="2.60.40.10:FF:000324">
    <property type="entry name" value="Down syndrome cell adhesion molecule, isoform D"/>
    <property type="match status" value="1"/>
</dbReference>
<keyword evidence="8 14" id="KW-1133">Transmembrane helix</keyword>
<dbReference type="EMBL" id="JAFNEN010000130">
    <property type="protein sequence ID" value="KAG8193111.1"/>
    <property type="molecule type" value="Genomic_DNA"/>
</dbReference>
<comment type="caution">
    <text evidence="17">The sequence shown here is derived from an EMBL/GenBank/DDBJ whole genome shotgun (WGS) entry which is preliminary data.</text>
</comment>
<feature type="compositionally biased region" description="Basic and acidic residues" evidence="13">
    <location>
        <begin position="1489"/>
        <end position="1506"/>
    </location>
</feature>
<evidence type="ECO:0008006" key="19">
    <source>
        <dbReference type="Google" id="ProtNLM"/>
    </source>
</evidence>
<evidence type="ECO:0000256" key="11">
    <source>
        <dbReference type="ARBA" id="ARBA00023180"/>
    </source>
</evidence>
<feature type="domain" description="Ig-like" evidence="15">
    <location>
        <begin position="719"/>
        <end position="809"/>
    </location>
</feature>
<dbReference type="SMART" id="SM00408">
    <property type="entry name" value="IGc2"/>
    <property type="match status" value="9"/>
</dbReference>
<feature type="domain" description="Ig-like" evidence="15">
    <location>
        <begin position="529"/>
        <end position="622"/>
    </location>
</feature>
<feature type="domain" description="Fibronectin type-III" evidence="16">
    <location>
        <begin position="1013"/>
        <end position="1109"/>
    </location>
</feature>
<feature type="domain" description="Ig-like" evidence="15">
    <location>
        <begin position="43"/>
        <end position="139"/>
    </location>
</feature>
<dbReference type="FunFam" id="2.60.40.10:FF:000028">
    <property type="entry name" value="Neuronal cell adhesion molecule"/>
    <property type="match status" value="1"/>
</dbReference>
<keyword evidence="4 14" id="KW-0812">Transmembrane</keyword>
<keyword evidence="9 14" id="KW-0472">Membrane</keyword>
<evidence type="ECO:0000313" key="17">
    <source>
        <dbReference type="EMBL" id="KAG8193111.1"/>
    </source>
</evidence>
<evidence type="ECO:0000256" key="6">
    <source>
        <dbReference type="ARBA" id="ARBA00022737"/>
    </source>
</evidence>
<dbReference type="InterPro" id="IPR036179">
    <property type="entry name" value="Ig-like_dom_sf"/>
</dbReference>
<feature type="region of interest" description="Disordered" evidence="13">
    <location>
        <begin position="1481"/>
        <end position="1558"/>
    </location>
</feature>
<evidence type="ECO:0000256" key="2">
    <source>
        <dbReference type="ARBA" id="ARBA00004479"/>
    </source>
</evidence>
<dbReference type="PROSITE" id="PS50835">
    <property type="entry name" value="IG_LIKE"/>
    <property type="match status" value="10"/>
</dbReference>
<dbReference type="Pfam" id="PF13927">
    <property type="entry name" value="Ig_3"/>
    <property type="match status" value="3"/>
</dbReference>
<dbReference type="Pfam" id="PF07679">
    <property type="entry name" value="I-set"/>
    <property type="match status" value="5"/>
</dbReference>
<evidence type="ECO:0000256" key="4">
    <source>
        <dbReference type="ARBA" id="ARBA00022692"/>
    </source>
</evidence>
<dbReference type="FunFam" id="2.60.40.10:FF:000719">
    <property type="entry name" value="nephrin isoform X1"/>
    <property type="match status" value="1"/>
</dbReference>
<keyword evidence="6" id="KW-0677">Repeat</keyword>
<keyword evidence="5" id="KW-0732">Signal</keyword>
<dbReference type="SUPFAM" id="SSF49265">
    <property type="entry name" value="Fibronectin type III"/>
    <property type="match status" value="3"/>
</dbReference>
<evidence type="ECO:0000256" key="1">
    <source>
        <dbReference type="ARBA" id="ARBA00004236"/>
    </source>
</evidence>
<evidence type="ECO:0000256" key="13">
    <source>
        <dbReference type="SAM" id="MobiDB-lite"/>
    </source>
</evidence>
<dbReference type="PROSITE" id="PS50853">
    <property type="entry name" value="FN3"/>
    <property type="match status" value="4"/>
</dbReference>
<evidence type="ECO:0000259" key="15">
    <source>
        <dbReference type="PROSITE" id="PS50835"/>
    </source>
</evidence>
<feature type="domain" description="Ig-like" evidence="15">
    <location>
        <begin position="814"/>
        <end position="907"/>
    </location>
</feature>
<evidence type="ECO:0000256" key="7">
    <source>
        <dbReference type="ARBA" id="ARBA00022889"/>
    </source>
</evidence>
<feature type="domain" description="Ig-like" evidence="15">
    <location>
        <begin position="931"/>
        <end position="1004"/>
    </location>
</feature>
<evidence type="ECO:0000256" key="14">
    <source>
        <dbReference type="SAM" id="Phobius"/>
    </source>
</evidence>
<dbReference type="Pfam" id="PF25059">
    <property type="entry name" value="FN3_DSCAM-DSCAML_C"/>
    <property type="match status" value="1"/>
</dbReference>
<dbReference type="PANTHER" id="PTHR44170">
    <property type="entry name" value="PROTEIN SIDEKICK"/>
    <property type="match status" value="1"/>
</dbReference>
<feature type="domain" description="Ig-like" evidence="15">
    <location>
        <begin position="144"/>
        <end position="239"/>
    </location>
</feature>
<keyword evidence="18" id="KW-1185">Reference proteome</keyword>
<feature type="domain" description="Ig-like" evidence="15">
    <location>
        <begin position="626"/>
        <end position="713"/>
    </location>
</feature>
<reference evidence="17 18" key="1">
    <citation type="journal article" date="2022" name="Nat. Ecol. Evol.">
        <title>A masculinizing supergene underlies an exaggerated male reproductive morph in a spider.</title>
        <authorList>
            <person name="Hendrickx F."/>
            <person name="De Corte Z."/>
            <person name="Sonet G."/>
            <person name="Van Belleghem S.M."/>
            <person name="Kostlbacher S."/>
            <person name="Vangestel C."/>
        </authorList>
    </citation>
    <scope>NUCLEOTIDE SEQUENCE [LARGE SCALE GENOMIC DNA]</scope>
    <source>
        <strain evidence="17">W744_W776</strain>
    </source>
</reference>
<keyword evidence="7" id="KW-0130">Cell adhesion</keyword>
<feature type="domain" description="Ig-like" evidence="15">
    <location>
        <begin position="372"/>
        <end position="435"/>
    </location>
</feature>
<dbReference type="SUPFAM" id="SSF48726">
    <property type="entry name" value="Immunoglobulin"/>
    <property type="match status" value="10"/>
</dbReference>
<dbReference type="GO" id="GO:0009653">
    <property type="term" value="P:anatomical structure morphogenesis"/>
    <property type="evidence" value="ECO:0007669"/>
    <property type="project" value="UniProtKB-ARBA"/>
</dbReference>
<feature type="compositionally biased region" description="Basic and acidic residues" evidence="13">
    <location>
        <begin position="1530"/>
        <end position="1544"/>
    </location>
</feature>
<dbReference type="InterPro" id="IPR003598">
    <property type="entry name" value="Ig_sub2"/>
</dbReference>
<dbReference type="PANTHER" id="PTHR44170:SF56">
    <property type="entry name" value="FIBRONECTIN TYPE-III DOMAIN-CONTAINING PROTEIN"/>
    <property type="match status" value="1"/>
</dbReference>
<dbReference type="SMART" id="SM00060">
    <property type="entry name" value="FN3"/>
    <property type="match status" value="4"/>
</dbReference>
<dbReference type="FunFam" id="2.60.40.10:FF:000333">
    <property type="entry name" value="Down syndrome cell adhesion molecule"/>
    <property type="match status" value="1"/>
</dbReference>
<evidence type="ECO:0000256" key="5">
    <source>
        <dbReference type="ARBA" id="ARBA00022729"/>
    </source>
</evidence>
<keyword evidence="12" id="KW-0393">Immunoglobulin domain</keyword>
<sequence length="1631" mass="180731">MKDLIYVAYGGWAREIGMEISYEGLWYCVCAISPALSQDRKGPVFTVEPPNRVEFSNSTGAVVTCTAEGNPPPTVRWVHALDGSPISDVPGLRHVRIDGSLVFPPFRAEDLRPDVHSADYRCVAGNSAGSIGSRDVRVKGVVNQQYVIEVYDEFVPPGSTAVLRCHIPGFIEDFVTVTSWREEITGKVIQPSTSIGGRYLTFPWGTLYIRNVDSSFSHKSYKCQTRNRLTGEVADSSTAGRLIVSESRSNSRPRMADAKMQVYSQRGDTVAIPCVAHGFPLPSYRWFVQENGQLRPVQTTHRMSQLEGTLVIQQATVSDSGHYVCLANNSLGEERAHTRLLVTGFFYTPYKSSVTYFQTKWWHYVLLRYDFPLPSYRWFVQENGQLRPVQTTHRMSQLEGTLVIQQATVSDSGHYVCLANNSLGEERAHTRLLVTAPLSTSMSPVVQKIHVGRPWVINCSVSGHPIHGVHWRKDMDVLSLDGRVSQVSRDVVRIDPVQREDRGMYQCVAYNDQDTSQSAVELSLGDDVPELQETFEEQTIQPGPSLSLKCVASGNPLPQIVWRLDDAPIPENHRTRFGDYVTKDGFVVSFVNVSNVKTEDGGDYRCVANNGVGEVSHEARINVLGPPVVVRRTRNVTVVAGDVLVLRCPVAGYPLENIHWERAGVRLPYNHRQKAHDNGTLEVHHVERATDQGSYVCVATNRIGQTAQSTVVVRIQVKPVIEAFTFPKSLMEGQRSSVLCTVSSGDMPFKIRWFKDGRPIPENIGVRSNEVADYSSTLLFESLALHHRGNYTCVAENDAGTVSHTATMVIHVPPRWVIEPSDVFVVKGRSITVDCQTEGFPQPRVRWTKAEGDGPRDFKSIVSSPHLQVFENGSLSITDATESDAGYYLCQASNGIGQGLSKVVRLKVYIAAHFMSKFTAEMVRKNHKSRLKCEAIGDKPISITWLKDKVELKPHADQRYEFIETASSAGTVSEIVIRQADRRDSALFSCIATNAYGRDDTNIQLIVQEPPDGVQDVRVVESSSRSVKLSWSPPQYNGNSPVTHYTVQFKDEGGKWHNRMNNITVTGPESAGIVMGLKPAKIYLFRVLAENRIGKSEPSKPIEAITQEEAPGAAPVKVRAHPTSSQSIKVSWKPPTTELQHGVLKGYYVGYKVMGTPESFVYKTLEIGESFKEECHVTSLRRNTKYSVVVQAFNSKGAGPPSDEVVSEEEHQYSVVVQAFNSKGAGPPSDEVVVETLENDPPLTPPLTIMDRTSTSLHLAWDSNYDKGNPVSGYFLHHKPEQGEWQESHMAGDQSSYLFPNLECGSKYHFFLIAYNKAGKGEASEILVAKTEGGAPMAPDKQSLLSTNMTSASLNLNSFNDGGCPIFNFRVQFRQQQDIEWTKLHDGPPSNRRVDIVGLSPGAWYQVHVSASNRAGTTDAEYTFSTLNTLDAVTPKTVVNKVTAPFYLDMTIILPVVVSGVVIVIVLIVVCFVVRKKQSSEHYGTGPYEGRKGSCPDGMRLSDMEKNKKHSTSGYYPQPYATTHLSGQRGRSEDGTDSGYHQEEPLYATVKRTPRPPRSDGHIYHCPGLMLDTDQRNGQTSNKDATGMRVKLTTDDATVDRRAPGEDDDALMQRIQKYLDAAEKAGIPTTT</sequence>
<protein>
    <recommendedName>
        <fullName evidence="19">Down syndrome cell adhesion molecule-like protein Dscam2</fullName>
    </recommendedName>
</protein>
<comment type="subcellular location">
    <subcellularLocation>
        <location evidence="1">Cell membrane</location>
    </subcellularLocation>
    <subcellularLocation>
        <location evidence="2">Membrane</location>
        <topology evidence="2">Single-pass type I membrane protein</topology>
    </subcellularLocation>
</comment>
<dbReference type="InterPro" id="IPR003961">
    <property type="entry name" value="FN3_dom"/>
</dbReference>
<dbReference type="InterPro" id="IPR036116">
    <property type="entry name" value="FN3_sf"/>
</dbReference>
<dbReference type="InterPro" id="IPR007110">
    <property type="entry name" value="Ig-like_dom"/>
</dbReference>
<proteinExistence type="predicted"/>
<dbReference type="GO" id="GO:0030154">
    <property type="term" value="P:cell differentiation"/>
    <property type="evidence" value="ECO:0007669"/>
    <property type="project" value="UniProtKB-ARBA"/>
</dbReference>
<keyword evidence="11" id="KW-0325">Glycoprotein</keyword>
<evidence type="ECO:0000313" key="18">
    <source>
        <dbReference type="Proteomes" id="UP000827092"/>
    </source>
</evidence>
<dbReference type="InterPro" id="IPR056754">
    <property type="entry name" value="DSCAM/DSCAML_C"/>
</dbReference>
<feature type="transmembrane region" description="Helical" evidence="14">
    <location>
        <begin position="1452"/>
        <end position="1474"/>
    </location>
</feature>
<evidence type="ECO:0000256" key="10">
    <source>
        <dbReference type="ARBA" id="ARBA00023157"/>
    </source>
</evidence>
<dbReference type="SMART" id="SM00409">
    <property type="entry name" value="IG"/>
    <property type="match status" value="10"/>
</dbReference>
<dbReference type="Proteomes" id="UP000827092">
    <property type="component" value="Unassembled WGS sequence"/>
</dbReference>
<dbReference type="FunFam" id="2.60.40.10:FF:000104">
    <property type="entry name" value="Down syndrome cell adhesion molecule b"/>
    <property type="match status" value="1"/>
</dbReference>
<dbReference type="InterPro" id="IPR013783">
    <property type="entry name" value="Ig-like_fold"/>
</dbReference>
<feature type="domain" description="Ig-like" evidence="15">
    <location>
        <begin position="437"/>
        <end position="523"/>
    </location>
</feature>
<dbReference type="CDD" id="cd20956">
    <property type="entry name" value="IgI_4_Dscam"/>
    <property type="match status" value="1"/>
</dbReference>
<accession>A0AAV6VBQ1</accession>
<evidence type="ECO:0000256" key="3">
    <source>
        <dbReference type="ARBA" id="ARBA00022475"/>
    </source>
</evidence>
<dbReference type="GO" id="GO:0005886">
    <property type="term" value="C:plasma membrane"/>
    <property type="evidence" value="ECO:0007669"/>
    <property type="project" value="UniProtKB-SubCell"/>
</dbReference>
<dbReference type="CDD" id="cd20958">
    <property type="entry name" value="IgI_5_Dscam"/>
    <property type="match status" value="1"/>
</dbReference>
<dbReference type="FunFam" id="2.60.40.10:FF:000005">
    <property type="entry name" value="Neuronal cell adhesion molecule"/>
    <property type="match status" value="1"/>
</dbReference>
<dbReference type="FunFam" id="2.60.40.10:FF:000017">
    <property type="entry name" value="Down syndrome cell adhesion molecule b"/>
    <property type="match status" value="1"/>
</dbReference>
<dbReference type="Pfam" id="PF00041">
    <property type="entry name" value="fn3"/>
    <property type="match status" value="3"/>
</dbReference>
<dbReference type="Gene3D" id="2.60.40.10">
    <property type="entry name" value="Immunoglobulins"/>
    <property type="match status" value="15"/>
</dbReference>
<keyword evidence="10" id="KW-1015">Disulfide bond</keyword>
<feature type="domain" description="Fibronectin type-III" evidence="16">
    <location>
        <begin position="1114"/>
        <end position="1212"/>
    </location>
</feature>
<name>A0AAV6VBQ1_9ARAC</name>
<dbReference type="InterPro" id="IPR013098">
    <property type="entry name" value="Ig_I-set"/>
</dbReference>
<feature type="domain" description="Ig-like" evidence="15">
    <location>
        <begin position="253"/>
        <end position="343"/>
    </location>
</feature>
<feature type="domain" description="Fibronectin type-III" evidence="16">
    <location>
        <begin position="1241"/>
        <end position="1334"/>
    </location>
</feature>